<feature type="domain" description="Chemokine interleukin-8-like" evidence="8">
    <location>
        <begin position="23"/>
        <end position="85"/>
    </location>
</feature>
<dbReference type="PANTHER" id="PTHR12015:SF111">
    <property type="entry name" value="C-C MOTIF CHEMOKINE 17"/>
    <property type="match status" value="1"/>
</dbReference>
<evidence type="ECO:0000256" key="4">
    <source>
        <dbReference type="ARBA" id="ARBA00022525"/>
    </source>
</evidence>
<dbReference type="InParanoid" id="A0A7N4V6F8"/>
<dbReference type="GeneTree" id="ENSGT01010000222539"/>
<evidence type="ECO:0000313" key="10">
    <source>
        <dbReference type="Proteomes" id="UP000007648"/>
    </source>
</evidence>
<dbReference type="Pfam" id="PF00048">
    <property type="entry name" value="IL8"/>
    <property type="match status" value="1"/>
</dbReference>
<dbReference type="GO" id="GO:0008009">
    <property type="term" value="F:chemokine activity"/>
    <property type="evidence" value="ECO:0007669"/>
    <property type="project" value="InterPro"/>
</dbReference>
<evidence type="ECO:0000256" key="2">
    <source>
        <dbReference type="ARBA" id="ARBA00022500"/>
    </source>
</evidence>
<dbReference type="Proteomes" id="UP000007648">
    <property type="component" value="Unassembled WGS sequence"/>
</dbReference>
<evidence type="ECO:0000313" key="9">
    <source>
        <dbReference type="Ensembl" id="ENSSHAP00000042119.1"/>
    </source>
</evidence>
<keyword evidence="2" id="KW-0145">Chemotaxis</keyword>
<dbReference type="SUPFAM" id="SSF54117">
    <property type="entry name" value="Interleukin 8-like chemokines"/>
    <property type="match status" value="1"/>
</dbReference>
<dbReference type="AlphaFoldDB" id="A0A7N4V6F8"/>
<dbReference type="PANTHER" id="PTHR12015">
    <property type="entry name" value="SMALL INDUCIBLE CYTOKINE A"/>
    <property type="match status" value="1"/>
</dbReference>
<proteinExistence type="predicted"/>
<feature type="signal peptide" evidence="7">
    <location>
        <begin position="1"/>
        <end position="19"/>
    </location>
</feature>
<keyword evidence="3" id="KW-0202">Cytokine</keyword>
<evidence type="ECO:0000256" key="1">
    <source>
        <dbReference type="ARBA" id="ARBA00004613"/>
    </source>
</evidence>
<protein>
    <recommendedName>
        <fullName evidence="8">Chemokine interleukin-8-like domain-containing protein</fullName>
    </recommendedName>
</protein>
<feature type="chain" id="PRO_5029647145" description="Chemokine interleukin-8-like domain-containing protein" evidence="7">
    <location>
        <begin position="20"/>
        <end position="175"/>
    </location>
</feature>
<sequence>MNLQLLTGLFVALIHVVYSQGIYEDCCLKYSKPRKPALLRNIRRFKIQEVNGSCNIRAVIFELRKKNVICGNPEEKWVKDKIRQLQRKIFQGSKKVHEGNIVNAARLLTQGVQSHQVHGARRNHTRLEHISGRQKAGGRSCVGEEEIVNSPVECGKGGRPLASESKKTLARAGYL</sequence>
<organism evidence="9 10">
    <name type="scientific">Sarcophilus harrisii</name>
    <name type="common">Tasmanian devil</name>
    <name type="synonym">Sarcophilus laniarius</name>
    <dbReference type="NCBI Taxonomy" id="9305"/>
    <lineage>
        <taxon>Eukaryota</taxon>
        <taxon>Metazoa</taxon>
        <taxon>Chordata</taxon>
        <taxon>Craniata</taxon>
        <taxon>Vertebrata</taxon>
        <taxon>Euteleostomi</taxon>
        <taxon>Mammalia</taxon>
        <taxon>Metatheria</taxon>
        <taxon>Dasyuromorphia</taxon>
        <taxon>Dasyuridae</taxon>
        <taxon>Sarcophilus</taxon>
    </lineage>
</organism>
<reference evidence="9" key="2">
    <citation type="submission" date="2025-08" db="UniProtKB">
        <authorList>
            <consortium name="Ensembl"/>
        </authorList>
    </citation>
    <scope>IDENTIFICATION</scope>
</reference>
<evidence type="ECO:0000259" key="8">
    <source>
        <dbReference type="SMART" id="SM00199"/>
    </source>
</evidence>
<dbReference type="SMART" id="SM00199">
    <property type="entry name" value="SCY"/>
    <property type="match status" value="1"/>
</dbReference>
<keyword evidence="6" id="KW-0395">Inflammatory response</keyword>
<dbReference type="GO" id="GO:0006955">
    <property type="term" value="P:immune response"/>
    <property type="evidence" value="ECO:0007669"/>
    <property type="project" value="InterPro"/>
</dbReference>
<dbReference type="Gene3D" id="2.40.50.40">
    <property type="match status" value="1"/>
</dbReference>
<evidence type="ECO:0000256" key="5">
    <source>
        <dbReference type="ARBA" id="ARBA00022729"/>
    </source>
</evidence>
<accession>A0A7N4V6F8</accession>
<gene>
    <name evidence="9" type="primary">CCL25</name>
</gene>
<dbReference type="InterPro" id="IPR001811">
    <property type="entry name" value="Chemokine_IL8-like_dom"/>
</dbReference>
<reference evidence="9" key="3">
    <citation type="submission" date="2025-09" db="UniProtKB">
        <authorList>
            <consortium name="Ensembl"/>
        </authorList>
    </citation>
    <scope>IDENTIFICATION</scope>
</reference>
<evidence type="ECO:0000256" key="7">
    <source>
        <dbReference type="SAM" id="SignalP"/>
    </source>
</evidence>
<dbReference type="FunCoup" id="A0A7N4V6F8">
    <property type="interactions" value="669"/>
</dbReference>
<name>A0A7N4V6F8_SARHA</name>
<dbReference type="InterPro" id="IPR039809">
    <property type="entry name" value="Chemokine_b/g/d"/>
</dbReference>
<reference evidence="9 10" key="1">
    <citation type="journal article" date="2011" name="Proc. Natl. Acad. Sci. U.S.A.">
        <title>Genetic diversity and population structure of the endangered marsupial Sarcophilus harrisii (Tasmanian devil).</title>
        <authorList>
            <person name="Miller W."/>
            <person name="Hayes V.M."/>
            <person name="Ratan A."/>
            <person name="Petersen D.C."/>
            <person name="Wittekindt N.E."/>
            <person name="Miller J."/>
            <person name="Walenz B."/>
            <person name="Knight J."/>
            <person name="Qi J."/>
            <person name="Zhao F."/>
            <person name="Wang Q."/>
            <person name="Bedoya-Reina O.C."/>
            <person name="Katiyar N."/>
            <person name="Tomsho L.P."/>
            <person name="Kasson L.M."/>
            <person name="Hardie R.A."/>
            <person name="Woodbridge P."/>
            <person name="Tindall E.A."/>
            <person name="Bertelsen M.F."/>
            <person name="Dixon D."/>
            <person name="Pyecroft S."/>
            <person name="Helgen K.M."/>
            <person name="Lesk A.M."/>
            <person name="Pringle T.H."/>
            <person name="Patterson N."/>
            <person name="Zhang Y."/>
            <person name="Kreiss A."/>
            <person name="Woods G.M."/>
            <person name="Jones M.E."/>
            <person name="Schuster S.C."/>
        </authorList>
    </citation>
    <scope>NUCLEOTIDE SEQUENCE [LARGE SCALE GENOMIC DNA]</scope>
</reference>
<dbReference type="Ensembl" id="ENSSHAT00000048452.1">
    <property type="protein sequence ID" value="ENSSHAP00000042119.1"/>
    <property type="gene ID" value="ENSSHAG00000028488.1"/>
</dbReference>
<dbReference type="InterPro" id="IPR036048">
    <property type="entry name" value="Interleukin_8-like_sf"/>
</dbReference>
<keyword evidence="5 7" id="KW-0732">Signal</keyword>
<keyword evidence="10" id="KW-1185">Reference proteome</keyword>
<dbReference type="GO" id="GO:0006954">
    <property type="term" value="P:inflammatory response"/>
    <property type="evidence" value="ECO:0007669"/>
    <property type="project" value="UniProtKB-KW"/>
</dbReference>
<evidence type="ECO:0000256" key="3">
    <source>
        <dbReference type="ARBA" id="ARBA00022514"/>
    </source>
</evidence>
<keyword evidence="4" id="KW-0964">Secreted</keyword>
<dbReference type="GO" id="GO:0005615">
    <property type="term" value="C:extracellular space"/>
    <property type="evidence" value="ECO:0007669"/>
    <property type="project" value="UniProtKB-KW"/>
</dbReference>
<evidence type="ECO:0000256" key="6">
    <source>
        <dbReference type="ARBA" id="ARBA00023198"/>
    </source>
</evidence>
<comment type="subcellular location">
    <subcellularLocation>
        <location evidence="1">Secreted</location>
    </subcellularLocation>
</comment>